<gene>
    <name evidence="1" type="ORF">J2S15_002860</name>
</gene>
<reference evidence="1 2" key="1">
    <citation type="submission" date="2023-07" db="EMBL/GenBank/DDBJ databases">
        <title>Genomic Encyclopedia of Type Strains, Phase IV (KMG-IV): sequencing the most valuable type-strain genomes for metagenomic binning, comparative biology and taxonomic classification.</title>
        <authorList>
            <person name="Goeker M."/>
        </authorList>
    </citation>
    <scope>NUCLEOTIDE SEQUENCE [LARGE SCALE GENOMIC DNA]</scope>
    <source>
        <strain evidence="1 2">DSM 16784</strain>
    </source>
</reference>
<sequence length="344" mass="40531">MGLIGFIRKKLGYSTQSEYTSLNTFNDDEELITEDIEEDEKTNDYLRDVEQYDILNAYLSSEVKNIKINPCIGASGSNEYMYELIEYCLDFTRKYLRLKLKLVLKGNQVFYFSPTFSNIERINSSGGKFWINVKTGDHTDTYRFFVYLNEGATLERVEYNSKSMRGRYERTVVVPYYEFLKKVDPLQYQLEKIKESYLMGETNDENIYIRKFTGKDNRKYALFLKYNFGEKSPTIYYIDSNGDTPGMHLEFRYKNEYELNDVPLEADYIEIVDIVLSNRNIGIGSHIMKLCKDIAVEYGFNYIWGSLSMVDEQDTNNKERRNHFYDKHGFQITGTKIKCVLKND</sequence>
<dbReference type="Proteomes" id="UP001230220">
    <property type="component" value="Unassembled WGS sequence"/>
</dbReference>
<name>A0ABU0E5E6_9FIRM</name>
<protein>
    <recommendedName>
        <fullName evidence="3">N-acetyltransferase domain-containing protein</fullName>
    </recommendedName>
</protein>
<proteinExistence type="predicted"/>
<keyword evidence="2" id="KW-1185">Reference proteome</keyword>
<dbReference type="EMBL" id="JAUSUR010000005">
    <property type="protein sequence ID" value="MDQ0362107.1"/>
    <property type="molecule type" value="Genomic_DNA"/>
</dbReference>
<evidence type="ECO:0008006" key="3">
    <source>
        <dbReference type="Google" id="ProtNLM"/>
    </source>
</evidence>
<organism evidence="1 2">
    <name type="scientific">Breznakia pachnodae</name>
    <dbReference type="NCBI Taxonomy" id="265178"/>
    <lineage>
        <taxon>Bacteria</taxon>
        <taxon>Bacillati</taxon>
        <taxon>Bacillota</taxon>
        <taxon>Erysipelotrichia</taxon>
        <taxon>Erysipelotrichales</taxon>
        <taxon>Erysipelotrichaceae</taxon>
        <taxon>Breznakia</taxon>
    </lineage>
</organism>
<evidence type="ECO:0000313" key="1">
    <source>
        <dbReference type="EMBL" id="MDQ0362107.1"/>
    </source>
</evidence>
<comment type="caution">
    <text evidence="1">The sequence shown here is derived from an EMBL/GenBank/DDBJ whole genome shotgun (WGS) entry which is preliminary data.</text>
</comment>
<dbReference type="InterPro" id="IPR016181">
    <property type="entry name" value="Acyl_CoA_acyltransferase"/>
</dbReference>
<dbReference type="Gene3D" id="3.40.630.30">
    <property type="match status" value="1"/>
</dbReference>
<evidence type="ECO:0000313" key="2">
    <source>
        <dbReference type="Proteomes" id="UP001230220"/>
    </source>
</evidence>
<dbReference type="RefSeq" id="WP_307409420.1">
    <property type="nucleotide sequence ID" value="NZ_JAUSUR010000005.1"/>
</dbReference>
<accession>A0ABU0E5E6</accession>
<dbReference type="SUPFAM" id="SSF55729">
    <property type="entry name" value="Acyl-CoA N-acyltransferases (Nat)"/>
    <property type="match status" value="1"/>
</dbReference>